<proteinExistence type="inferred from homology"/>
<feature type="compositionally biased region" description="Basic residues" evidence="9">
    <location>
        <begin position="87"/>
        <end position="108"/>
    </location>
</feature>
<dbReference type="AlphaFoldDB" id="A0A6V7PFQ8"/>
<evidence type="ECO:0000256" key="1">
    <source>
        <dbReference type="ARBA" id="ARBA00007626"/>
    </source>
</evidence>
<feature type="compositionally biased region" description="Pro residues" evidence="9">
    <location>
        <begin position="496"/>
        <end position="510"/>
    </location>
</feature>
<sequence>MAQQCHPSSHGTAPRPSRSQSEESVALGFAFTPTDEQLIVHYLRAYAAGQSLRWDHVVEAQVYSTDPRSLLGDDGEIGYFLTKRTRHGNRVKRTAGRGRGPAKPRKTRSCPPAAKSSASKRCSRSVSATTTTAHPRNHPRRRPDTSCTSMSCRRQPTTGASQEPVLCCIKKSAREIARSHKRKREEAARTPAAETDIAASVRDVNNVNLVSDGLLGRTMAADQQQPIPYHGKNVATANADFFEVGECSYSSTITEYADSVASADGVKEREMANGDSNLACHGALGMTADIDLLPIPYLRKWTETMNADIFYGLRGDVNTGDIGCSAAVEGAGDPQPPPPSYELNGTTAAAATADQQLLLAPDQDERTVVDEAGDWDQLLSVLENEDYSDWFDSVLNDEPSPPPLVDSEMPFRNCQMPPPASSDGAASSAVIQGNEHAGESMRKEIIPRTLLLSALRSRCPDDAWRSFRSLAAASLLPSPSAASSLLCLLSSDPSPPAAASPSSAPSPPPSSSSTAVPRRLPPRRRIPLPRLRRRCRPRPALALVKSMLKNRFFLPFSVWGHSLIRIAKSSSGGGGSDSSAGFAAFLRVFEENCRIAMDDKNESMKPDLASCNAVLDGCCRDMCSVSDAERVLEMMSKLGLSPDSDSFGSLAYLYASKGIGKRIEELDRLLDALGFSKNEFFKNLISGCVKAGNFESVSSTILRASKERKGDEGSSLLDDESYIEVAKCYLDNGRIKELASLIITTQELESSIQSVRVDCSFGFGIVNACVGLEQRTAEAAQLVTEISAAGLQLDVSSYDALIDVSMSAQDFQSAFSLFRDMREARLPDIKTSYLTIMTGLMENQRPELMASFLDSIVDDPRENGFSEIEPNSQTYLSLINGYVSIQKYFSVLILWTEVRKKGIDFDHDLIDAFLFALVKGGFFDAAMQVVEKAQELKIFVDKWRHKQAFMETHKKLKVAKLRKRNFRKMEALVAFKNWAGLNA</sequence>
<feature type="compositionally biased region" description="Basic residues" evidence="9">
    <location>
        <begin position="520"/>
        <end position="531"/>
    </location>
</feature>
<evidence type="ECO:0000256" key="4">
    <source>
        <dbReference type="ARBA" id="ARBA00023015"/>
    </source>
</evidence>
<keyword evidence="6" id="KW-0804">Transcription</keyword>
<dbReference type="InterPro" id="IPR057440">
    <property type="entry name" value="At1g68980-like_TPR"/>
</dbReference>
<comment type="similarity">
    <text evidence="1">Belongs to the PPR family. P subfamily.</text>
</comment>
<evidence type="ECO:0000256" key="8">
    <source>
        <dbReference type="PROSITE-ProRule" id="PRU00708"/>
    </source>
</evidence>
<dbReference type="Gene3D" id="2.170.150.80">
    <property type="entry name" value="NAC domain"/>
    <property type="match status" value="1"/>
</dbReference>
<evidence type="ECO:0000256" key="7">
    <source>
        <dbReference type="ARBA" id="ARBA00023242"/>
    </source>
</evidence>
<dbReference type="Gene3D" id="1.25.40.10">
    <property type="entry name" value="Tetratricopeptide repeat domain"/>
    <property type="match status" value="2"/>
</dbReference>
<dbReference type="PANTHER" id="PTHR46598">
    <property type="entry name" value="BNAC05G43320D PROTEIN"/>
    <property type="match status" value="1"/>
</dbReference>
<protein>
    <recommendedName>
        <fullName evidence="10">NAC domain-containing protein</fullName>
    </recommendedName>
</protein>
<evidence type="ECO:0000256" key="9">
    <source>
        <dbReference type="SAM" id="MobiDB-lite"/>
    </source>
</evidence>
<evidence type="ECO:0000256" key="6">
    <source>
        <dbReference type="ARBA" id="ARBA00023163"/>
    </source>
</evidence>
<reference evidence="11" key="1">
    <citation type="submission" date="2020-07" db="EMBL/GenBank/DDBJ databases">
        <authorList>
            <person name="Lin J."/>
        </authorList>
    </citation>
    <scope>NUCLEOTIDE SEQUENCE</scope>
</reference>
<evidence type="ECO:0000256" key="3">
    <source>
        <dbReference type="ARBA" id="ARBA00022946"/>
    </source>
</evidence>
<dbReference type="Pfam" id="PF13812">
    <property type="entry name" value="PPR_3"/>
    <property type="match status" value="1"/>
</dbReference>
<accession>A0A6V7PFQ8</accession>
<gene>
    <name evidence="11" type="ORF">CB5_LOCUS12557</name>
</gene>
<evidence type="ECO:0000256" key="2">
    <source>
        <dbReference type="ARBA" id="ARBA00022737"/>
    </source>
</evidence>
<keyword evidence="4" id="KW-0805">Transcription regulation</keyword>
<feature type="compositionally biased region" description="Low complexity" evidence="9">
    <location>
        <begin position="109"/>
        <end position="128"/>
    </location>
</feature>
<feature type="region of interest" description="Disordered" evidence="9">
    <location>
        <begin position="414"/>
        <end position="440"/>
    </location>
</feature>
<name>A0A6V7PFQ8_ANACO</name>
<feature type="region of interest" description="Disordered" evidence="9">
    <location>
        <begin position="1"/>
        <end position="21"/>
    </location>
</feature>
<dbReference type="Pfam" id="PF25245">
    <property type="entry name" value="TPR_At1g68980"/>
    <property type="match status" value="1"/>
</dbReference>
<dbReference type="SUPFAM" id="SSF101941">
    <property type="entry name" value="NAC domain"/>
    <property type="match status" value="1"/>
</dbReference>
<dbReference type="PROSITE" id="PS51375">
    <property type="entry name" value="PPR"/>
    <property type="match status" value="2"/>
</dbReference>
<dbReference type="InterPro" id="IPR003441">
    <property type="entry name" value="NAC-dom"/>
</dbReference>
<evidence type="ECO:0000313" key="11">
    <source>
        <dbReference type="EMBL" id="CAD1829346.1"/>
    </source>
</evidence>
<dbReference type="EMBL" id="LR862147">
    <property type="protein sequence ID" value="CAD1829346.1"/>
    <property type="molecule type" value="Genomic_DNA"/>
</dbReference>
<feature type="region of interest" description="Disordered" evidence="9">
    <location>
        <begin position="87"/>
        <end position="158"/>
    </location>
</feature>
<keyword evidence="3" id="KW-0809">Transit peptide</keyword>
<keyword evidence="2" id="KW-0677">Repeat</keyword>
<dbReference type="GO" id="GO:0003677">
    <property type="term" value="F:DNA binding"/>
    <property type="evidence" value="ECO:0007669"/>
    <property type="project" value="UniProtKB-KW"/>
</dbReference>
<keyword evidence="7" id="KW-0539">Nucleus</keyword>
<evidence type="ECO:0000256" key="5">
    <source>
        <dbReference type="ARBA" id="ARBA00023125"/>
    </source>
</evidence>
<feature type="domain" description="NAC" evidence="10">
    <location>
        <begin position="25"/>
        <end position="172"/>
    </location>
</feature>
<feature type="repeat" description="PPR" evidence="8">
    <location>
        <begin position="607"/>
        <end position="642"/>
    </location>
</feature>
<dbReference type="InterPro" id="IPR002885">
    <property type="entry name" value="PPR_rpt"/>
</dbReference>
<dbReference type="NCBIfam" id="TIGR00756">
    <property type="entry name" value="PPR"/>
    <property type="match status" value="1"/>
</dbReference>
<feature type="repeat" description="PPR" evidence="8">
    <location>
        <begin position="794"/>
        <end position="828"/>
    </location>
</feature>
<dbReference type="PANTHER" id="PTHR46598:SF2">
    <property type="entry name" value="OS01G0788900 PROTEIN"/>
    <property type="match status" value="1"/>
</dbReference>
<evidence type="ECO:0000259" key="10">
    <source>
        <dbReference type="PROSITE" id="PS51005"/>
    </source>
</evidence>
<dbReference type="InterPro" id="IPR011990">
    <property type="entry name" value="TPR-like_helical_dom_sf"/>
</dbReference>
<dbReference type="InterPro" id="IPR036093">
    <property type="entry name" value="NAC_dom_sf"/>
</dbReference>
<organism evidence="11">
    <name type="scientific">Ananas comosus var. bracteatus</name>
    <name type="common">red pineapple</name>
    <dbReference type="NCBI Taxonomy" id="296719"/>
    <lineage>
        <taxon>Eukaryota</taxon>
        <taxon>Viridiplantae</taxon>
        <taxon>Streptophyta</taxon>
        <taxon>Embryophyta</taxon>
        <taxon>Tracheophyta</taxon>
        <taxon>Spermatophyta</taxon>
        <taxon>Magnoliopsida</taxon>
        <taxon>Liliopsida</taxon>
        <taxon>Poales</taxon>
        <taxon>Bromeliaceae</taxon>
        <taxon>Bromelioideae</taxon>
        <taxon>Ananas</taxon>
    </lineage>
</organism>
<dbReference type="PROSITE" id="PS51005">
    <property type="entry name" value="NAC"/>
    <property type="match status" value="1"/>
</dbReference>
<feature type="compositionally biased region" description="Polar residues" evidence="9">
    <location>
        <begin position="145"/>
        <end position="158"/>
    </location>
</feature>
<dbReference type="GO" id="GO:0006355">
    <property type="term" value="P:regulation of DNA-templated transcription"/>
    <property type="evidence" value="ECO:0007669"/>
    <property type="project" value="InterPro"/>
</dbReference>
<keyword evidence="5" id="KW-0238">DNA-binding</keyword>
<dbReference type="Pfam" id="PF02365">
    <property type="entry name" value="NAM"/>
    <property type="match status" value="1"/>
</dbReference>
<feature type="region of interest" description="Disordered" evidence="9">
    <location>
        <begin position="496"/>
        <end position="531"/>
    </location>
</feature>